<name>A0A8S1RW82_9CILI</name>
<dbReference type="EMBL" id="CAJJDN010000399">
    <property type="protein sequence ID" value="CAD8131185.1"/>
    <property type="molecule type" value="Genomic_DNA"/>
</dbReference>
<dbReference type="AlphaFoldDB" id="A0A8S1RW82"/>
<evidence type="ECO:0000313" key="1">
    <source>
        <dbReference type="EMBL" id="CAD8131185.1"/>
    </source>
</evidence>
<comment type="caution">
    <text evidence="1">The sequence shown here is derived from an EMBL/GenBank/DDBJ whole genome shotgun (WGS) entry which is preliminary data.</text>
</comment>
<proteinExistence type="predicted"/>
<gene>
    <name evidence="1" type="ORF">PSON_ATCC_30995.1.T3990002</name>
</gene>
<reference evidence="1" key="1">
    <citation type="submission" date="2021-01" db="EMBL/GenBank/DDBJ databases">
        <authorList>
            <consortium name="Genoscope - CEA"/>
            <person name="William W."/>
        </authorList>
    </citation>
    <scope>NUCLEOTIDE SEQUENCE</scope>
</reference>
<organism evidence="1 2">
    <name type="scientific">Paramecium sonneborni</name>
    <dbReference type="NCBI Taxonomy" id="65129"/>
    <lineage>
        <taxon>Eukaryota</taxon>
        <taxon>Sar</taxon>
        <taxon>Alveolata</taxon>
        <taxon>Ciliophora</taxon>
        <taxon>Intramacronucleata</taxon>
        <taxon>Oligohymenophorea</taxon>
        <taxon>Peniculida</taxon>
        <taxon>Parameciidae</taxon>
        <taxon>Paramecium</taxon>
    </lineage>
</organism>
<protein>
    <submittedName>
        <fullName evidence="1">Uncharacterized protein</fullName>
    </submittedName>
</protein>
<dbReference type="Proteomes" id="UP000692954">
    <property type="component" value="Unassembled WGS sequence"/>
</dbReference>
<evidence type="ECO:0000313" key="2">
    <source>
        <dbReference type="Proteomes" id="UP000692954"/>
    </source>
</evidence>
<sequence>MSNTRQIKRKGIQIQGKFTFDENPLIKLKQSFRRILIKMFNIQTQFFLHLQIIDQLNFLKILQILVMQNVINKVGQGNCNYKIDLIENWLYFGQSKFILMLMEKKFHFSQFLHRHNQDKQILKQIQVLLNLKFSQPGIKNQKILQILHLKK</sequence>
<accession>A0A8S1RW82</accession>
<keyword evidence="2" id="KW-1185">Reference proteome</keyword>